<feature type="transmembrane region" description="Helical" evidence="4">
    <location>
        <begin position="265"/>
        <end position="281"/>
    </location>
</feature>
<dbReference type="PROSITE" id="PS51683">
    <property type="entry name" value="SAM_OMT_II"/>
    <property type="match status" value="1"/>
</dbReference>
<feature type="domain" description="Rhodopsin" evidence="6">
    <location>
        <begin position="52"/>
        <end position="282"/>
    </location>
</feature>
<evidence type="ECO:0000256" key="4">
    <source>
        <dbReference type="SAM" id="Phobius"/>
    </source>
</evidence>
<dbReference type="Gene3D" id="3.40.50.150">
    <property type="entry name" value="Vaccinia Virus protein VP39"/>
    <property type="match status" value="1"/>
</dbReference>
<dbReference type="SUPFAM" id="SSF53335">
    <property type="entry name" value="S-adenosyl-L-methionine-dependent methyltransferases"/>
    <property type="match status" value="1"/>
</dbReference>
<dbReference type="SUPFAM" id="SSF46785">
    <property type="entry name" value="Winged helix' DNA-binding domain"/>
    <property type="match status" value="1"/>
</dbReference>
<feature type="transmembrane region" description="Helical" evidence="4">
    <location>
        <begin position="15"/>
        <end position="35"/>
    </location>
</feature>
<gene>
    <name evidence="7" type="ORF">BDV33DRAFT_233453</name>
</gene>
<keyword evidence="4" id="KW-0812">Transmembrane</keyword>
<evidence type="ECO:0000259" key="5">
    <source>
        <dbReference type="Pfam" id="PF00891"/>
    </source>
</evidence>
<feature type="domain" description="O-methyltransferase C-terminal" evidence="5">
    <location>
        <begin position="530"/>
        <end position="733"/>
    </location>
</feature>
<feature type="transmembrane region" description="Helical" evidence="4">
    <location>
        <begin position="186"/>
        <end position="207"/>
    </location>
</feature>
<dbReference type="InterPro" id="IPR001077">
    <property type="entry name" value="COMT_C"/>
</dbReference>
<keyword evidence="3" id="KW-0949">S-adenosyl-L-methionine</keyword>
<dbReference type="Gene3D" id="1.10.10.10">
    <property type="entry name" value="Winged helix-like DNA-binding domain superfamily/Winged helix DNA-binding domain"/>
    <property type="match status" value="1"/>
</dbReference>
<dbReference type="GO" id="GO:0044550">
    <property type="term" value="P:secondary metabolite biosynthetic process"/>
    <property type="evidence" value="ECO:0007669"/>
    <property type="project" value="UniProtKB-ARBA"/>
</dbReference>
<evidence type="ECO:0000259" key="6">
    <source>
        <dbReference type="Pfam" id="PF20684"/>
    </source>
</evidence>
<evidence type="ECO:0000313" key="8">
    <source>
        <dbReference type="Proteomes" id="UP000326799"/>
    </source>
</evidence>
<dbReference type="InterPro" id="IPR036388">
    <property type="entry name" value="WH-like_DNA-bd_sf"/>
</dbReference>
<dbReference type="InterPro" id="IPR016461">
    <property type="entry name" value="COMT-like"/>
</dbReference>
<protein>
    <submittedName>
        <fullName evidence="7">S-adenosyl-L-methionine-dependent methyltransferase</fullName>
    </submittedName>
</protein>
<feature type="transmembrane region" description="Helical" evidence="4">
    <location>
        <begin position="102"/>
        <end position="124"/>
    </location>
</feature>
<evidence type="ECO:0000256" key="1">
    <source>
        <dbReference type="ARBA" id="ARBA00022603"/>
    </source>
</evidence>
<accession>A0A5N6F666</accession>
<feature type="transmembrane region" description="Helical" evidence="4">
    <location>
        <begin position="56"/>
        <end position="82"/>
    </location>
</feature>
<dbReference type="Pfam" id="PF20684">
    <property type="entry name" value="Fung_rhodopsin"/>
    <property type="match status" value="1"/>
</dbReference>
<dbReference type="Proteomes" id="UP000326799">
    <property type="component" value="Unassembled WGS sequence"/>
</dbReference>
<name>A0A5N6F666_9EURO</name>
<keyword evidence="1 7" id="KW-0489">Methyltransferase</keyword>
<proteinExistence type="predicted"/>
<feature type="transmembrane region" description="Helical" evidence="4">
    <location>
        <begin position="219"/>
        <end position="245"/>
    </location>
</feature>
<dbReference type="InterPro" id="IPR029063">
    <property type="entry name" value="SAM-dependent_MTases_sf"/>
</dbReference>
<dbReference type="EMBL" id="ML733399">
    <property type="protein sequence ID" value="KAB8224535.1"/>
    <property type="molecule type" value="Genomic_DNA"/>
</dbReference>
<dbReference type="PANTHER" id="PTHR43712:SF11">
    <property type="entry name" value="O-METHYLTRANSFERASE (AFU_ORTHOLOGUE AFUA_2G17820)-RELATED"/>
    <property type="match status" value="1"/>
</dbReference>
<keyword evidence="2 7" id="KW-0808">Transferase</keyword>
<dbReference type="PANTHER" id="PTHR43712">
    <property type="entry name" value="PUTATIVE (AFU_ORTHOLOGUE AFUA_4G14580)-RELATED"/>
    <property type="match status" value="1"/>
</dbReference>
<keyword evidence="4" id="KW-0472">Membrane</keyword>
<feature type="transmembrane region" description="Helical" evidence="4">
    <location>
        <begin position="136"/>
        <end position="157"/>
    </location>
</feature>
<dbReference type="GO" id="GO:0032259">
    <property type="term" value="P:methylation"/>
    <property type="evidence" value="ECO:0007669"/>
    <property type="project" value="UniProtKB-KW"/>
</dbReference>
<evidence type="ECO:0000256" key="2">
    <source>
        <dbReference type="ARBA" id="ARBA00022679"/>
    </source>
</evidence>
<dbReference type="InterPro" id="IPR036390">
    <property type="entry name" value="WH_DNA-bd_sf"/>
</dbReference>
<evidence type="ECO:0000313" key="7">
    <source>
        <dbReference type="EMBL" id="KAB8224535.1"/>
    </source>
</evidence>
<dbReference type="Pfam" id="PF00891">
    <property type="entry name" value="Methyltransf_2"/>
    <property type="match status" value="1"/>
</dbReference>
<dbReference type="AlphaFoldDB" id="A0A5N6F666"/>
<evidence type="ECO:0000256" key="3">
    <source>
        <dbReference type="ARBA" id="ARBA00022691"/>
    </source>
</evidence>
<organism evidence="7 8">
    <name type="scientific">Aspergillus novoparasiticus</name>
    <dbReference type="NCBI Taxonomy" id="986946"/>
    <lineage>
        <taxon>Eukaryota</taxon>
        <taxon>Fungi</taxon>
        <taxon>Dikarya</taxon>
        <taxon>Ascomycota</taxon>
        <taxon>Pezizomycotina</taxon>
        <taxon>Eurotiomycetes</taxon>
        <taxon>Eurotiomycetidae</taxon>
        <taxon>Eurotiales</taxon>
        <taxon>Aspergillaceae</taxon>
        <taxon>Aspergillus</taxon>
        <taxon>Aspergillus subgen. Circumdati</taxon>
    </lineage>
</organism>
<dbReference type="InterPro" id="IPR049326">
    <property type="entry name" value="Rhodopsin_dom_fungi"/>
</dbReference>
<sequence>MTEPPGPEHGGKGSLVLGVTWAEAGLALTLLALRAKTASLCPPGQTGFGIFGLRWDFIWVVIALAFALCAQSFMTVSVMYGLGDHQSLLSAHNIVQTNLWSWMAQIVAILCLVISRIAVIAFLLSLQGRTSSIGRIVLHTVGAVQGIINVIEVALILKQCDPTEKLWNPAIAGTCDRVLICSQVGFLQGSIGAAADLFLAFYPVHIIGRLQQMKLSTKIGLCLIMSGGLIAGIAGINKTIAIASITHDDLTYGIYKLNTWVLTEMWFIIIFGSIPVLRPFFVRFTQDIKSAAGYGHSRSRTNPSDYLSSGRNNRESWMQLDDRSHSTYVTHVSTYAKTDSYLQRGENDDYTFGQQQKSRLRLRSRILLELAEVQRLVAAEAAGDKNAHGELLRAIRQLQLAVETPVETTSRFNFQIMQNISIRVAIEKQFLHIIAARDGAPITASEIASKTGENLLLIVRVMRVLTAIGLCDEVGNETYAANEKTHFKILPGSIAAEKHHFDLDFGMGGKLVEYMRGPGIQQFADEPGATTLFKYAHGTDVIFGLLEKNPEQKQAFDDYMASRRVANLPQWFEIYPAAEKFADARQDPNATLMVDVGGGPGQELIRFKERHPDIPGRLVLQDLPLTLQRIEKLPDGIESIEYDFFTPQPVKGARAYFLRDVLHNWSDAKSTQILSRIVEAMDPEYSTLLIDDYVLPDTGAELRAAEMDILMWLHTAGLERTVSQWKSLFRSVGLELVKIWHSARGNESVLETRVQRK</sequence>
<keyword evidence="8" id="KW-1185">Reference proteome</keyword>
<dbReference type="GO" id="GO:0008171">
    <property type="term" value="F:O-methyltransferase activity"/>
    <property type="evidence" value="ECO:0007669"/>
    <property type="project" value="InterPro"/>
</dbReference>
<keyword evidence="4" id="KW-1133">Transmembrane helix</keyword>
<reference evidence="7 8" key="1">
    <citation type="submission" date="2019-04" db="EMBL/GenBank/DDBJ databases">
        <title>Fungal friends and foes A comparative genomics study of 23 Aspergillus species from section Flavi.</title>
        <authorList>
            <consortium name="DOE Joint Genome Institute"/>
            <person name="Kjaerbolling I."/>
            <person name="Vesth T.C."/>
            <person name="Frisvad J.C."/>
            <person name="Nybo J.L."/>
            <person name="Theobald S."/>
            <person name="Kildgaard S."/>
            <person name="Petersen T.I."/>
            <person name="Kuo A."/>
            <person name="Sato A."/>
            <person name="Lyhne E.K."/>
            <person name="Kogle M.E."/>
            <person name="Wiebenga A."/>
            <person name="Kun R.S."/>
            <person name="Lubbers R.J."/>
            <person name="Makela M.R."/>
            <person name="Barry K."/>
            <person name="Chovatia M."/>
            <person name="Clum A."/>
            <person name="Daum C."/>
            <person name="Haridas S."/>
            <person name="He G."/>
            <person name="LaButti K."/>
            <person name="Lipzen A."/>
            <person name="Mondo S."/>
            <person name="Pangilinan J."/>
            <person name="Riley R."/>
            <person name="Salamov A."/>
            <person name="Simmons B.A."/>
            <person name="Magnuson J.K."/>
            <person name="Henrissat B."/>
            <person name="Mortensen U.H."/>
            <person name="Larsen T.O."/>
            <person name="De vries R.P."/>
            <person name="Grigoriev I.V."/>
            <person name="Machida M."/>
            <person name="Baker S.E."/>
            <person name="Andersen M.R."/>
        </authorList>
    </citation>
    <scope>NUCLEOTIDE SEQUENCE [LARGE SCALE GENOMIC DNA]</scope>
    <source>
        <strain evidence="7 8">CBS 126849</strain>
    </source>
</reference>